<dbReference type="InterPro" id="IPR014016">
    <property type="entry name" value="UvrD-like_ATP-bd"/>
</dbReference>
<dbReference type="InterPro" id="IPR027417">
    <property type="entry name" value="P-loop_NTPase"/>
</dbReference>
<organism evidence="6 7">
    <name type="scientific">Streptomyces dengpaensis</name>
    <dbReference type="NCBI Taxonomy" id="2049881"/>
    <lineage>
        <taxon>Bacteria</taxon>
        <taxon>Bacillati</taxon>
        <taxon>Actinomycetota</taxon>
        <taxon>Actinomycetes</taxon>
        <taxon>Kitasatosporales</taxon>
        <taxon>Streptomycetaceae</taxon>
        <taxon>Streptomyces</taxon>
    </lineage>
</organism>
<feature type="domain" description="UvrD-like helicase ATP-binding" evidence="5">
    <location>
        <begin position="135"/>
        <end position="188"/>
    </location>
</feature>
<evidence type="ECO:0000256" key="2">
    <source>
        <dbReference type="ARBA" id="ARBA00022801"/>
    </source>
</evidence>
<evidence type="ECO:0000259" key="5">
    <source>
        <dbReference type="Pfam" id="PF00580"/>
    </source>
</evidence>
<evidence type="ECO:0000313" key="6">
    <source>
        <dbReference type="EMBL" id="AVH55718.1"/>
    </source>
</evidence>
<dbReference type="GO" id="GO:0004386">
    <property type="term" value="F:helicase activity"/>
    <property type="evidence" value="ECO:0007669"/>
    <property type="project" value="UniProtKB-KW"/>
</dbReference>
<proteinExistence type="predicted"/>
<evidence type="ECO:0000256" key="4">
    <source>
        <dbReference type="ARBA" id="ARBA00022840"/>
    </source>
</evidence>
<sequence>MRSPNNQAIIAAAGSHKTQHIIDRVLGDPTKRVLVTTYTNENLSQIVNRLSEGTGILPSHVTVMGWFTFLMNQCARPYQSCVLGETGLMGGLNFLGQRARFTRKDKPKQYYLDTAGAVYRNEVAALAHEANERSGGRVVDRLTGMYDHIYVDEIQDMAGYDLDLLDALMKSPVGLTMVGDPRQATFATNTATRNRRYRGSAIVDWFNERMDVCVIDSRVESYRCNQAICDFADDLYPKLPRTISKNAELTGHDGIFDIRGSDVPGYVAQYSPVVLRWDRRTKTGDLEAINMGASKGSTYDRVLIFPTKPMITYYKTRDFNVLNEQAKFYVAVTRARHSVTFVLP</sequence>
<keyword evidence="3 6" id="KW-0347">Helicase</keyword>
<protein>
    <submittedName>
        <fullName evidence="6">DNA helicase II</fullName>
    </submittedName>
</protein>
<evidence type="ECO:0000256" key="1">
    <source>
        <dbReference type="ARBA" id="ARBA00022741"/>
    </source>
</evidence>
<gene>
    <name evidence="6" type="ORF">C4B68_07965</name>
</gene>
<keyword evidence="2" id="KW-0378">Hydrolase</keyword>
<dbReference type="SUPFAM" id="SSF52540">
    <property type="entry name" value="P-loop containing nucleoside triphosphate hydrolases"/>
    <property type="match status" value="1"/>
</dbReference>
<keyword evidence="4" id="KW-0067">ATP-binding</keyword>
<dbReference type="Proteomes" id="UP000238413">
    <property type="component" value="Chromosome"/>
</dbReference>
<dbReference type="PANTHER" id="PTHR11070:SF2">
    <property type="entry name" value="ATP-DEPENDENT DNA HELICASE SRS2"/>
    <property type="match status" value="1"/>
</dbReference>
<evidence type="ECO:0000256" key="3">
    <source>
        <dbReference type="ARBA" id="ARBA00022806"/>
    </source>
</evidence>
<dbReference type="Gene3D" id="3.40.50.300">
    <property type="entry name" value="P-loop containing nucleotide triphosphate hydrolases"/>
    <property type="match status" value="2"/>
</dbReference>
<keyword evidence="1" id="KW-0547">Nucleotide-binding</keyword>
<evidence type="ECO:0000313" key="7">
    <source>
        <dbReference type="Proteomes" id="UP000238413"/>
    </source>
</evidence>
<dbReference type="EMBL" id="CP026652">
    <property type="protein sequence ID" value="AVH55718.1"/>
    <property type="molecule type" value="Genomic_DNA"/>
</dbReference>
<dbReference type="PANTHER" id="PTHR11070">
    <property type="entry name" value="UVRD / RECB / PCRA DNA HELICASE FAMILY MEMBER"/>
    <property type="match status" value="1"/>
</dbReference>
<keyword evidence="7" id="KW-1185">Reference proteome</keyword>
<accession>A0ABM6SMN8</accession>
<dbReference type="RefSeq" id="WP_099498692.1">
    <property type="nucleotide sequence ID" value="NZ_CP026652.1"/>
</dbReference>
<name>A0ABM6SMN8_9ACTN</name>
<dbReference type="InterPro" id="IPR000212">
    <property type="entry name" value="DNA_helicase_UvrD/REP"/>
</dbReference>
<dbReference type="Pfam" id="PF00580">
    <property type="entry name" value="UvrD-helicase"/>
    <property type="match status" value="1"/>
</dbReference>
<reference evidence="6 7" key="1">
    <citation type="submission" date="2018-02" db="EMBL/GenBank/DDBJ databases">
        <title>Complete genome sequence of Streptomyces dengpaensis, the producer of angucyclines.</title>
        <authorList>
            <person name="Yumei L."/>
        </authorList>
    </citation>
    <scope>NUCLEOTIDE SEQUENCE [LARGE SCALE GENOMIC DNA]</scope>
    <source>
        <strain evidence="6 7">XZHG99</strain>
    </source>
</reference>